<name>A0ABR2F2D6_9ROSI</name>
<evidence type="ECO:0000313" key="2">
    <source>
        <dbReference type="Proteomes" id="UP001472677"/>
    </source>
</evidence>
<organism evidence="1 2">
    <name type="scientific">Hibiscus sabdariffa</name>
    <name type="common">roselle</name>
    <dbReference type="NCBI Taxonomy" id="183260"/>
    <lineage>
        <taxon>Eukaryota</taxon>
        <taxon>Viridiplantae</taxon>
        <taxon>Streptophyta</taxon>
        <taxon>Embryophyta</taxon>
        <taxon>Tracheophyta</taxon>
        <taxon>Spermatophyta</taxon>
        <taxon>Magnoliopsida</taxon>
        <taxon>eudicotyledons</taxon>
        <taxon>Gunneridae</taxon>
        <taxon>Pentapetalae</taxon>
        <taxon>rosids</taxon>
        <taxon>malvids</taxon>
        <taxon>Malvales</taxon>
        <taxon>Malvaceae</taxon>
        <taxon>Malvoideae</taxon>
        <taxon>Hibiscus</taxon>
    </lineage>
</organism>
<dbReference type="EMBL" id="JBBPBM010000009">
    <property type="protein sequence ID" value="KAK8569116.1"/>
    <property type="molecule type" value="Genomic_DNA"/>
</dbReference>
<evidence type="ECO:0000313" key="1">
    <source>
        <dbReference type="EMBL" id="KAK8569116.1"/>
    </source>
</evidence>
<accession>A0ABR2F2D6</accession>
<evidence type="ECO:0008006" key="3">
    <source>
        <dbReference type="Google" id="ProtNLM"/>
    </source>
</evidence>
<dbReference type="Proteomes" id="UP001472677">
    <property type="component" value="Unassembled WGS sequence"/>
</dbReference>
<proteinExistence type="predicted"/>
<reference evidence="1 2" key="1">
    <citation type="journal article" date="2024" name="G3 (Bethesda)">
        <title>Genome assembly of Hibiscus sabdariffa L. provides insights into metabolisms of medicinal natural products.</title>
        <authorList>
            <person name="Kim T."/>
        </authorList>
    </citation>
    <scope>NUCLEOTIDE SEQUENCE [LARGE SCALE GENOMIC DNA]</scope>
    <source>
        <strain evidence="1">TK-2024</strain>
        <tissue evidence="1">Old leaves</tissue>
    </source>
</reference>
<comment type="caution">
    <text evidence="1">The sequence shown here is derived from an EMBL/GenBank/DDBJ whole genome shotgun (WGS) entry which is preliminary data.</text>
</comment>
<gene>
    <name evidence="1" type="ORF">V6N12_007648</name>
</gene>
<keyword evidence="2" id="KW-1185">Reference proteome</keyword>
<sequence length="72" mass="8187">MIKANVNDLVPPKIVWRQRSQDPKVLLNEGRDYYRHAPAVVDLCSKAGAIVPMQPKYAMPKLKMLKLTVLVE</sequence>
<protein>
    <recommendedName>
        <fullName evidence="3">APO domain-containing protein</fullName>
    </recommendedName>
</protein>